<evidence type="ECO:0008006" key="3">
    <source>
        <dbReference type="Google" id="ProtNLM"/>
    </source>
</evidence>
<dbReference type="AlphaFoldDB" id="A0A4R3VRD9"/>
<dbReference type="PROSITE" id="PS51257">
    <property type="entry name" value="PROKAR_LIPOPROTEIN"/>
    <property type="match status" value="1"/>
</dbReference>
<protein>
    <recommendedName>
        <fullName evidence="3">LVIVD repeat-containing protein</fullName>
    </recommendedName>
</protein>
<keyword evidence="2" id="KW-1185">Reference proteome</keyword>
<dbReference type="OrthoDB" id="814028at2"/>
<dbReference type="InterPro" id="IPR036322">
    <property type="entry name" value="WD40_repeat_dom_sf"/>
</dbReference>
<dbReference type="Proteomes" id="UP000295197">
    <property type="component" value="Unassembled WGS sequence"/>
</dbReference>
<name>A0A4R3VRD9_9SPHI</name>
<proteinExistence type="predicted"/>
<comment type="caution">
    <text evidence="1">The sequence shown here is derived from an EMBL/GenBank/DDBJ whole genome shotgun (WGS) entry which is preliminary data.</text>
</comment>
<dbReference type="SUPFAM" id="SSF50978">
    <property type="entry name" value="WD40 repeat-like"/>
    <property type="match status" value="1"/>
</dbReference>
<evidence type="ECO:0000313" key="1">
    <source>
        <dbReference type="EMBL" id="TCV10432.1"/>
    </source>
</evidence>
<dbReference type="EMBL" id="SMBZ01000033">
    <property type="protein sequence ID" value="TCV10432.1"/>
    <property type="molecule type" value="Genomic_DNA"/>
</dbReference>
<organism evidence="1 2">
    <name type="scientific">Sphingobacterium alimentarium</name>
    <dbReference type="NCBI Taxonomy" id="797292"/>
    <lineage>
        <taxon>Bacteria</taxon>
        <taxon>Pseudomonadati</taxon>
        <taxon>Bacteroidota</taxon>
        <taxon>Sphingobacteriia</taxon>
        <taxon>Sphingobacteriales</taxon>
        <taxon>Sphingobacteriaceae</taxon>
        <taxon>Sphingobacterium</taxon>
    </lineage>
</organism>
<accession>A0A4R3VRD9</accession>
<sequence length="594" mass="62866">MKSISSLIYSALVVLVLATSCDKSDPVTKEKIIINNNANSLSNRITSKNAGLLNFHLPSSSSMKFRSGTSAESVILTSSDKNFALALVSEISSPEFQGQKLRSTHVAVQGTFAYVSYNTEGDKYLGGIDIIDISDINNPKLVVSAQLQDVDVNAIYVDGNQLLIAGAADRDVYTDLPTSAFSSFLPLNNGLIGSDYNFNSIQGPSAMDIIAGTQGANYVVSGGASGVLAKLNKQNGNVEISINIPDLRSVKENGTKVVALSGTGLLKVYNQSLVHEKDITVQPNTAESKRTMDLQQNIAIVPQGKAGFGIYNIVSGSLIKQHDIPTYSGNDSNLDPEDVVVNAVSVNNDKLFTANGGAGVSIYNYSNQSGAANLLGTASFNGLDLTSSNFVVSRDNYVFVASGRGGLKILKMIDLTPKVPTCNGNYPNYTGNDSWFNINSNEVRSFSGVRSFQGINIGGSLTWCGTLSVLSGDLNVNSNGTLNVYGTLAASKNMNVNSNTNLYGASVVEGNINLNSNGLLKINGSLAQGKSSGNTTTFHVNGKLEIDGEVIVYGDLNINSSGVVEFKNTSSKLIVYGRFTNNNGKVLNGQIQKI</sequence>
<reference evidence="1 2" key="1">
    <citation type="submission" date="2019-03" db="EMBL/GenBank/DDBJ databases">
        <title>Genomic Encyclopedia of Type Strains, Phase IV (KMG-IV): sequencing the most valuable type-strain genomes for metagenomic binning, comparative biology and taxonomic classification.</title>
        <authorList>
            <person name="Goeker M."/>
        </authorList>
    </citation>
    <scope>NUCLEOTIDE SEQUENCE [LARGE SCALE GENOMIC DNA]</scope>
    <source>
        <strain evidence="1 2">DSM 22362</strain>
    </source>
</reference>
<dbReference type="RefSeq" id="WP_132778244.1">
    <property type="nucleotide sequence ID" value="NZ_SMBZ01000033.1"/>
</dbReference>
<evidence type="ECO:0000313" key="2">
    <source>
        <dbReference type="Proteomes" id="UP000295197"/>
    </source>
</evidence>
<gene>
    <name evidence="1" type="ORF">EDC17_10335</name>
</gene>